<keyword evidence="5" id="KW-0012">Acyltransferase</keyword>
<protein>
    <submittedName>
        <fullName evidence="8">Acyl-[acyl-carrier-protein]--UDP-N-acetylglucosamine O-acyltransferase</fullName>
    </submittedName>
</protein>
<evidence type="ECO:0000313" key="9">
    <source>
        <dbReference type="Proteomes" id="UP000886667"/>
    </source>
</evidence>
<comment type="caution">
    <text evidence="8">The sequence shown here is derived from an EMBL/GenBank/DDBJ whole genome shotgun (WGS) entry which is preliminary data.</text>
</comment>
<name>A0A9E4N5Z3_9GAMM</name>
<evidence type="ECO:0000256" key="2">
    <source>
        <dbReference type="ARBA" id="ARBA00022556"/>
    </source>
</evidence>
<feature type="region of interest" description="Disordered" evidence="6">
    <location>
        <begin position="1"/>
        <end position="25"/>
    </location>
</feature>
<dbReference type="GO" id="GO:0009245">
    <property type="term" value="P:lipid A biosynthetic process"/>
    <property type="evidence" value="ECO:0007669"/>
    <property type="project" value="UniProtKB-KW"/>
</dbReference>
<dbReference type="InterPro" id="IPR029098">
    <property type="entry name" value="Acetyltransf_C"/>
</dbReference>
<dbReference type="PANTHER" id="PTHR43480:SF1">
    <property type="entry name" value="ACYL-[ACYL-CARRIER-PROTEIN]--UDP-N-ACETYLGLUCOSAMINE O-ACYLTRANSFERASE, MITOCHONDRIAL-RELATED"/>
    <property type="match status" value="1"/>
</dbReference>
<evidence type="ECO:0000259" key="7">
    <source>
        <dbReference type="Pfam" id="PF13720"/>
    </source>
</evidence>
<evidence type="ECO:0000256" key="4">
    <source>
        <dbReference type="ARBA" id="ARBA00023098"/>
    </source>
</evidence>
<evidence type="ECO:0000256" key="3">
    <source>
        <dbReference type="ARBA" id="ARBA00022679"/>
    </source>
</evidence>
<dbReference type="SUPFAM" id="SSF51161">
    <property type="entry name" value="Trimeric LpxA-like enzymes"/>
    <property type="match status" value="1"/>
</dbReference>
<dbReference type="InterPro" id="IPR037157">
    <property type="entry name" value="Acetyltransf_C_sf"/>
</dbReference>
<dbReference type="Pfam" id="PF13720">
    <property type="entry name" value="Acetyltransf_11"/>
    <property type="match status" value="1"/>
</dbReference>
<keyword evidence="4" id="KW-0443">Lipid metabolism</keyword>
<dbReference type="Gene3D" id="1.20.1180.10">
    <property type="entry name" value="Udp N-acetylglucosamine O-acyltransferase, C-terminal domain"/>
    <property type="match status" value="1"/>
</dbReference>
<feature type="non-terminal residue" evidence="8">
    <location>
        <position position="1"/>
    </location>
</feature>
<keyword evidence="1" id="KW-0444">Lipid biosynthesis</keyword>
<evidence type="ECO:0000256" key="5">
    <source>
        <dbReference type="ARBA" id="ARBA00023315"/>
    </source>
</evidence>
<dbReference type="GO" id="GO:0016020">
    <property type="term" value="C:membrane"/>
    <property type="evidence" value="ECO:0007669"/>
    <property type="project" value="GOC"/>
</dbReference>
<evidence type="ECO:0000256" key="1">
    <source>
        <dbReference type="ARBA" id="ARBA00022516"/>
    </source>
</evidence>
<dbReference type="PANTHER" id="PTHR43480">
    <property type="entry name" value="ACYL-[ACYL-CARRIER-PROTEIN]--UDP-N-ACETYLGLUCOSAMINE O-ACYLTRANSFERASE"/>
    <property type="match status" value="1"/>
</dbReference>
<reference evidence="8" key="1">
    <citation type="journal article" date="2021" name="Proc. Natl. Acad. Sci. U.S.A.">
        <title>Global biogeography of chemosynthetic symbionts reveals both localized and globally distributed symbiont groups. .</title>
        <authorList>
            <person name="Osvatic J.T."/>
            <person name="Wilkins L.G.E."/>
            <person name="Leibrecht L."/>
            <person name="Leray M."/>
            <person name="Zauner S."/>
            <person name="Polzin J."/>
            <person name="Camacho Y."/>
            <person name="Gros O."/>
            <person name="van Gils J.A."/>
            <person name="Eisen J.A."/>
            <person name="Petersen J.M."/>
            <person name="Yuen B."/>
        </authorList>
    </citation>
    <scope>NUCLEOTIDE SEQUENCE</scope>
    <source>
        <strain evidence="8">MAGclacostrist064TRANS</strain>
    </source>
</reference>
<evidence type="ECO:0000313" key="8">
    <source>
        <dbReference type="EMBL" id="MCG7948128.1"/>
    </source>
</evidence>
<proteinExistence type="predicted"/>
<keyword evidence="3" id="KW-0808">Transferase</keyword>
<accession>A0A9E4N5Z3</accession>
<gene>
    <name evidence="8" type="ORF">JAZ07_17430</name>
</gene>
<dbReference type="InterPro" id="IPR011004">
    <property type="entry name" value="Trimer_LpxA-like_sf"/>
</dbReference>
<evidence type="ECO:0000256" key="6">
    <source>
        <dbReference type="SAM" id="MobiDB-lite"/>
    </source>
</evidence>
<dbReference type="Proteomes" id="UP000886667">
    <property type="component" value="Unassembled WGS sequence"/>
</dbReference>
<dbReference type="EMBL" id="JAEPCM010000629">
    <property type="protein sequence ID" value="MCG7948128.1"/>
    <property type="molecule type" value="Genomic_DNA"/>
</dbReference>
<keyword evidence="2" id="KW-0441">Lipid A biosynthesis</keyword>
<dbReference type="InterPro" id="IPR010137">
    <property type="entry name" value="Lipid_A_LpxA"/>
</dbReference>
<dbReference type="GO" id="GO:0008780">
    <property type="term" value="F:acyl-[acyl-carrier-protein]-UDP-N-acetylglucosamine O-acyltransferase activity"/>
    <property type="evidence" value="ECO:0007669"/>
    <property type="project" value="InterPro"/>
</dbReference>
<feature type="domain" description="UDP N-acetylglucosamine O-acyltransferase C-terminal" evidence="7">
    <location>
        <begin position="3"/>
        <end position="83"/>
    </location>
</feature>
<dbReference type="AlphaFoldDB" id="A0A9E4N5Z3"/>
<organism evidence="8 9">
    <name type="scientific">Candidatus Thiodiazotropha taylori</name>
    <dbReference type="NCBI Taxonomy" id="2792791"/>
    <lineage>
        <taxon>Bacteria</taxon>
        <taxon>Pseudomonadati</taxon>
        <taxon>Pseudomonadota</taxon>
        <taxon>Gammaproteobacteria</taxon>
        <taxon>Chromatiales</taxon>
        <taxon>Sedimenticolaceae</taxon>
        <taxon>Candidatus Thiodiazotropha</taxon>
    </lineage>
</organism>
<sequence length="85" mass="9624">NMDLPPYMMAAGQPTKPHGINREGLSRRGFSKDAIRQIKRAYKIIYQSGQRLEAAREEIESLATETPELKILVDFLSHSGRGILR</sequence>